<dbReference type="AlphaFoldDB" id="A0A0R3SD57"/>
<dbReference type="Proteomes" id="UP000274504">
    <property type="component" value="Unassembled WGS sequence"/>
</dbReference>
<dbReference type="OrthoDB" id="414418at2759"/>
<dbReference type="EMBL" id="UYSG01000657">
    <property type="protein sequence ID" value="VDL20161.1"/>
    <property type="molecule type" value="Genomic_DNA"/>
</dbReference>
<gene>
    <name evidence="1" type="ORF">HDID_LOCUS2586</name>
</gene>
<reference evidence="3" key="1">
    <citation type="submission" date="2017-02" db="UniProtKB">
        <authorList>
            <consortium name="WormBaseParasite"/>
        </authorList>
    </citation>
    <scope>IDENTIFICATION</scope>
</reference>
<dbReference type="SUPFAM" id="SSF53254">
    <property type="entry name" value="Phosphoglycerate mutase-like"/>
    <property type="match status" value="1"/>
</dbReference>
<dbReference type="InterPro" id="IPR029033">
    <property type="entry name" value="His_PPase_superfam"/>
</dbReference>
<evidence type="ECO:0000313" key="1">
    <source>
        <dbReference type="EMBL" id="VDL20161.1"/>
    </source>
</evidence>
<proteinExistence type="predicted"/>
<protein>
    <submittedName>
        <fullName evidence="3">NAD(P)-bd_dom domain-containing protein</fullName>
    </submittedName>
</protein>
<dbReference type="PANTHER" id="PTHR16469">
    <property type="entry name" value="UBIQUITIN-ASSOCIATED AND SH3 DOMAIN-CONTAINING BA-RELATED"/>
    <property type="match status" value="1"/>
</dbReference>
<dbReference type="PANTHER" id="PTHR16469:SF27">
    <property type="entry name" value="UBIQUITIN-ASSOCIATED AND SH3 DOMAIN-CONTAINING BA-RELATED"/>
    <property type="match status" value="1"/>
</dbReference>
<evidence type="ECO:0000313" key="3">
    <source>
        <dbReference type="WBParaSite" id="HDID_0000258501-mRNA-1"/>
    </source>
</evidence>
<dbReference type="InterPro" id="IPR051710">
    <property type="entry name" value="Phosphatase_SH3-domain"/>
</dbReference>
<sequence length="121" mass="13080">IFRSNGLIIKHGTAKFIVLGQPLLLFHLGLYHRLNLNMPPRLPVREDIIDHTLDSPLTQIGLFVAGACGRALAESGVRFSACYVSPALRCVQTACHLLKAAGQVMVSGWPLVIVIAHGSTK</sequence>
<dbReference type="STRING" id="6216.A0A0R3SD57"/>
<accession>A0A0R3SD57</accession>
<dbReference type="WBParaSite" id="HDID_0000258501-mRNA-1">
    <property type="protein sequence ID" value="HDID_0000258501-mRNA-1"/>
    <property type="gene ID" value="HDID_0000258501"/>
</dbReference>
<dbReference type="Pfam" id="PF00300">
    <property type="entry name" value="His_Phos_1"/>
    <property type="match status" value="1"/>
</dbReference>
<reference evidence="1 2" key="2">
    <citation type="submission" date="2018-11" db="EMBL/GenBank/DDBJ databases">
        <authorList>
            <consortium name="Pathogen Informatics"/>
        </authorList>
    </citation>
    <scope>NUCLEOTIDE SEQUENCE [LARGE SCALE GENOMIC DNA]</scope>
</reference>
<dbReference type="Gene3D" id="3.40.50.1240">
    <property type="entry name" value="Phosphoglycerate mutase-like"/>
    <property type="match status" value="1"/>
</dbReference>
<dbReference type="InterPro" id="IPR013078">
    <property type="entry name" value="His_Pase_superF_clade-1"/>
</dbReference>
<dbReference type="CDD" id="cd07067">
    <property type="entry name" value="HP_PGM_like"/>
    <property type="match status" value="1"/>
</dbReference>
<name>A0A0R3SD57_HYMDI</name>
<organism evidence="3">
    <name type="scientific">Hymenolepis diminuta</name>
    <name type="common">Rat tapeworm</name>
    <dbReference type="NCBI Taxonomy" id="6216"/>
    <lineage>
        <taxon>Eukaryota</taxon>
        <taxon>Metazoa</taxon>
        <taxon>Spiralia</taxon>
        <taxon>Lophotrochozoa</taxon>
        <taxon>Platyhelminthes</taxon>
        <taxon>Cestoda</taxon>
        <taxon>Eucestoda</taxon>
        <taxon>Cyclophyllidea</taxon>
        <taxon>Hymenolepididae</taxon>
        <taxon>Hymenolepis</taxon>
    </lineage>
</organism>
<evidence type="ECO:0000313" key="2">
    <source>
        <dbReference type="Proteomes" id="UP000274504"/>
    </source>
</evidence>